<comment type="pathway">
    <text evidence="1 10">Metabolic intermediate biosynthesis; 1-deoxy-D-xylulose 5-phosphate biosynthesis; 1-deoxy-D-xylulose 5-phosphate from D-glyceraldehyde 3-phosphate and pyruvate: step 1/1.</text>
</comment>
<dbReference type="EMBL" id="SGWQ01000009">
    <property type="protein sequence ID" value="RZS34442.1"/>
    <property type="molecule type" value="Genomic_DNA"/>
</dbReference>
<dbReference type="GO" id="GO:0005829">
    <property type="term" value="C:cytosol"/>
    <property type="evidence" value="ECO:0007669"/>
    <property type="project" value="TreeGrafter"/>
</dbReference>
<evidence type="ECO:0000313" key="13">
    <source>
        <dbReference type="Proteomes" id="UP000294257"/>
    </source>
</evidence>
<dbReference type="InterPro" id="IPR020826">
    <property type="entry name" value="Transketolase_BS"/>
</dbReference>
<accession>A0A4Q7KGR3</accession>
<name>A0A4Q7KGR3_9PSEU</name>
<comment type="catalytic activity">
    <reaction evidence="10">
        <text>D-glyceraldehyde 3-phosphate + pyruvate + H(+) = 1-deoxy-D-xylulose 5-phosphate + CO2</text>
        <dbReference type="Rhea" id="RHEA:12605"/>
        <dbReference type="ChEBI" id="CHEBI:15361"/>
        <dbReference type="ChEBI" id="CHEBI:15378"/>
        <dbReference type="ChEBI" id="CHEBI:16526"/>
        <dbReference type="ChEBI" id="CHEBI:57792"/>
        <dbReference type="ChEBI" id="CHEBI:59776"/>
        <dbReference type="EC" id="2.2.1.7"/>
    </reaction>
</comment>
<dbReference type="InterPro" id="IPR005477">
    <property type="entry name" value="Dxylulose-5-P_synthase"/>
</dbReference>
<evidence type="ECO:0000256" key="10">
    <source>
        <dbReference type="HAMAP-Rule" id="MF_00315"/>
    </source>
</evidence>
<evidence type="ECO:0000256" key="6">
    <source>
        <dbReference type="ARBA" id="ARBA00022842"/>
    </source>
</evidence>
<feature type="binding site" evidence="10">
    <location>
        <position position="175"/>
    </location>
    <ligand>
        <name>Mg(2+)</name>
        <dbReference type="ChEBI" id="CHEBI:18420"/>
    </ligand>
</feature>
<dbReference type="FunFam" id="3.40.50.970:FF:000005">
    <property type="entry name" value="1-deoxy-D-xylulose-5-phosphate synthase"/>
    <property type="match status" value="1"/>
</dbReference>
<comment type="caution">
    <text evidence="12">The sequence shown here is derived from an EMBL/GenBank/DDBJ whole genome shotgun (WGS) entry which is preliminary data.</text>
</comment>
<dbReference type="EC" id="2.2.1.7" evidence="10"/>
<evidence type="ECO:0000259" key="11">
    <source>
        <dbReference type="SMART" id="SM00861"/>
    </source>
</evidence>
<comment type="subunit">
    <text evidence="3 10">Homodimer.</text>
</comment>
<dbReference type="GO" id="GO:0000287">
    <property type="term" value="F:magnesium ion binding"/>
    <property type="evidence" value="ECO:0007669"/>
    <property type="project" value="UniProtKB-UniRule"/>
</dbReference>
<feature type="binding site" evidence="10">
    <location>
        <position position="145"/>
    </location>
    <ligand>
        <name>Mg(2+)</name>
        <dbReference type="ChEBI" id="CHEBI:18420"/>
    </ligand>
</feature>
<dbReference type="InterPro" id="IPR005475">
    <property type="entry name" value="Transketolase-like_Pyr-bd"/>
</dbReference>
<keyword evidence="9 10" id="KW-0414">Isoprene biosynthesis</keyword>
<dbReference type="NCBIfam" id="TIGR00204">
    <property type="entry name" value="dxs"/>
    <property type="match status" value="1"/>
</dbReference>
<dbReference type="Pfam" id="PF02780">
    <property type="entry name" value="Transketolase_C"/>
    <property type="match status" value="1"/>
</dbReference>
<keyword evidence="13" id="KW-1185">Reference proteome</keyword>
<evidence type="ECO:0000256" key="4">
    <source>
        <dbReference type="ARBA" id="ARBA00022679"/>
    </source>
</evidence>
<dbReference type="RefSeq" id="WP_130346893.1">
    <property type="nucleotide sequence ID" value="NZ_SGWQ01000009.1"/>
</dbReference>
<dbReference type="PANTHER" id="PTHR43322:SF5">
    <property type="entry name" value="1-DEOXY-D-XYLULOSE-5-PHOSPHATE SYNTHASE, CHLOROPLASTIC"/>
    <property type="match status" value="1"/>
</dbReference>
<comment type="cofactor">
    <cofactor evidence="10">
        <name>Mg(2+)</name>
        <dbReference type="ChEBI" id="CHEBI:18420"/>
    </cofactor>
    <text evidence="10">Binds 1 Mg(2+) ion per subunit.</text>
</comment>
<evidence type="ECO:0000256" key="7">
    <source>
        <dbReference type="ARBA" id="ARBA00022977"/>
    </source>
</evidence>
<reference evidence="12 13" key="1">
    <citation type="submission" date="2019-02" db="EMBL/GenBank/DDBJ databases">
        <title>Genomic Encyclopedia of Type Strains, Phase IV (KMG-IV): sequencing the most valuable type-strain genomes for metagenomic binning, comparative biology and taxonomic classification.</title>
        <authorList>
            <person name="Goeker M."/>
        </authorList>
    </citation>
    <scope>NUCLEOTIDE SEQUENCE [LARGE SCALE GENOMIC DNA]</scope>
    <source>
        <strain evidence="12 13">DSM 101727</strain>
    </source>
</reference>
<dbReference type="InterPro" id="IPR029061">
    <property type="entry name" value="THDP-binding"/>
</dbReference>
<sequence length="644" mass="69031">MALLESVDGPADLRRLTHEELAELAAEIRSFLVEKVTKTGGHLGPNLGVVELTLAMHRVFESPRDTLIYDVGHQAYVHKVVTGRRDEFDDLRQQGGISGYPCRAESEHDLVENSHASAALSYADGLAKAYQLRREDRHVVAVVGDGALTGGMCWEALNNIAAGTDRPVVIVVNDNGRSYSPTIGGLADHLASLRLRPGYERALAGGKRMLRSTPVVGRPLYSALHAAKRGLKDALSPQMMFEDLGLKYLGPVDGHDTVAMEAALRRAKDFGGPVIVHAVTRKGNGYALAENDEVDQMHQTDPIDPITGKPVKRKGKTWTSVFAEEMVRIGDERPDVVAITAAMLRSTGLEPFARVHPDRCFDVGIAEQHALTSAAGLAMGGLHPVVAVYATFLNRAFDQVLMDVALHKLPVTMVLDRAGITGPDGASHHGMWDLSILGAVPGIRIAAPRDATSLAEELAEAVAVDDGPTVLRFPKAAVGVEIPAVRREGVTDVIREPVAGTDHDVLLVTVGAFGELGLAAAERLADQGIGVTVVDPRWVTPVPGELVDLAGQHRLVVTVEDGGLHGGFGWSLAAALRDGNVAVPIHYLGVPQRFHEHGSRGEVLTRLGLTAQDVARRVTEWVAGLNGVQVDDVDRESSPERDHR</sequence>
<keyword evidence="6 10" id="KW-0460">Magnesium</keyword>
<dbReference type="NCBIfam" id="NF003933">
    <property type="entry name" value="PRK05444.2-2"/>
    <property type="match status" value="1"/>
</dbReference>
<dbReference type="Proteomes" id="UP000294257">
    <property type="component" value="Unassembled WGS sequence"/>
</dbReference>
<dbReference type="Gene3D" id="3.40.50.920">
    <property type="match status" value="1"/>
</dbReference>
<evidence type="ECO:0000256" key="2">
    <source>
        <dbReference type="ARBA" id="ARBA00011081"/>
    </source>
</evidence>
<dbReference type="GO" id="GO:0019288">
    <property type="term" value="P:isopentenyl diphosphate biosynthetic process, methylerythritol 4-phosphate pathway"/>
    <property type="evidence" value="ECO:0007669"/>
    <property type="project" value="TreeGrafter"/>
</dbReference>
<evidence type="ECO:0000256" key="9">
    <source>
        <dbReference type="ARBA" id="ARBA00023229"/>
    </source>
</evidence>
<dbReference type="SMART" id="SM00861">
    <property type="entry name" value="Transket_pyr"/>
    <property type="match status" value="1"/>
</dbReference>
<dbReference type="PANTHER" id="PTHR43322">
    <property type="entry name" value="1-D-DEOXYXYLULOSE 5-PHOSPHATE SYNTHASE-RELATED"/>
    <property type="match status" value="1"/>
</dbReference>
<dbReference type="Pfam" id="PF13292">
    <property type="entry name" value="DXP_synthase_N"/>
    <property type="match status" value="1"/>
</dbReference>
<dbReference type="PROSITE" id="PS00802">
    <property type="entry name" value="TRANSKETOLASE_2"/>
    <property type="match status" value="1"/>
</dbReference>
<feature type="binding site" evidence="10">
    <location>
        <position position="367"/>
    </location>
    <ligand>
        <name>thiamine diphosphate</name>
        <dbReference type="ChEBI" id="CHEBI:58937"/>
    </ligand>
</feature>
<dbReference type="AlphaFoldDB" id="A0A4Q7KGR3"/>
<keyword evidence="4 10" id="KW-0808">Transferase</keyword>
<keyword evidence="5 10" id="KW-0479">Metal-binding</keyword>
<comment type="function">
    <text evidence="10">Catalyzes the acyloin condensation reaction between C atoms 2 and 3 of pyruvate and glyceraldehyde 3-phosphate to yield 1-deoxy-D-xylulose-5-phosphate (DXP).</text>
</comment>
<keyword evidence="8 10" id="KW-0786">Thiamine pyrophosphate</keyword>
<feature type="binding site" evidence="10">
    <location>
        <begin position="114"/>
        <end position="116"/>
    </location>
    <ligand>
        <name>thiamine diphosphate</name>
        <dbReference type="ChEBI" id="CHEBI:58937"/>
    </ligand>
</feature>
<organism evidence="12 13">
    <name type="scientific">Herbihabitans rhizosphaerae</name>
    <dbReference type="NCBI Taxonomy" id="1872711"/>
    <lineage>
        <taxon>Bacteria</taxon>
        <taxon>Bacillati</taxon>
        <taxon>Actinomycetota</taxon>
        <taxon>Actinomycetes</taxon>
        <taxon>Pseudonocardiales</taxon>
        <taxon>Pseudonocardiaceae</taxon>
        <taxon>Herbihabitans</taxon>
    </lineage>
</organism>
<dbReference type="GO" id="GO:0030976">
    <property type="term" value="F:thiamine pyrophosphate binding"/>
    <property type="evidence" value="ECO:0007669"/>
    <property type="project" value="UniProtKB-UniRule"/>
</dbReference>
<keyword evidence="7 10" id="KW-0784">Thiamine biosynthesis</keyword>
<gene>
    <name evidence="10" type="primary">dxs</name>
    <name evidence="12" type="ORF">EV193_109233</name>
</gene>
<dbReference type="PROSITE" id="PS00801">
    <property type="entry name" value="TRANSKETOLASE_1"/>
    <property type="match status" value="1"/>
</dbReference>
<dbReference type="GO" id="GO:0009228">
    <property type="term" value="P:thiamine biosynthetic process"/>
    <property type="evidence" value="ECO:0007669"/>
    <property type="project" value="UniProtKB-UniRule"/>
</dbReference>
<dbReference type="InterPro" id="IPR033248">
    <property type="entry name" value="Transketolase_C"/>
</dbReference>
<dbReference type="InterPro" id="IPR009014">
    <property type="entry name" value="Transketo_C/PFOR_II"/>
</dbReference>
<dbReference type="CDD" id="cd07033">
    <property type="entry name" value="TPP_PYR_DXS_TK_like"/>
    <property type="match status" value="1"/>
</dbReference>
<comment type="cofactor">
    <cofactor evidence="10">
        <name>thiamine diphosphate</name>
        <dbReference type="ChEBI" id="CHEBI:58937"/>
    </cofactor>
    <text evidence="10">Binds 1 thiamine pyrophosphate per subunit.</text>
</comment>
<dbReference type="SUPFAM" id="SSF52922">
    <property type="entry name" value="TK C-terminal domain-like"/>
    <property type="match status" value="1"/>
</dbReference>
<comment type="similarity">
    <text evidence="2 10">Belongs to the transketolase family. DXPS subfamily.</text>
</comment>
<feature type="binding site" evidence="10">
    <location>
        <position position="175"/>
    </location>
    <ligand>
        <name>thiamine diphosphate</name>
        <dbReference type="ChEBI" id="CHEBI:58937"/>
    </ligand>
</feature>
<dbReference type="Pfam" id="PF02779">
    <property type="entry name" value="Transket_pyr"/>
    <property type="match status" value="1"/>
</dbReference>
<dbReference type="CDD" id="cd02007">
    <property type="entry name" value="TPP_DXS"/>
    <property type="match status" value="1"/>
</dbReference>
<evidence type="ECO:0000256" key="1">
    <source>
        <dbReference type="ARBA" id="ARBA00004980"/>
    </source>
</evidence>
<dbReference type="Gene3D" id="3.40.50.970">
    <property type="match status" value="2"/>
</dbReference>
<dbReference type="UniPathway" id="UPA00064">
    <property type="reaction ID" value="UER00091"/>
</dbReference>
<dbReference type="HAMAP" id="MF_00315">
    <property type="entry name" value="DXP_synth"/>
    <property type="match status" value="1"/>
</dbReference>
<feature type="binding site" evidence="10">
    <location>
        <begin position="146"/>
        <end position="147"/>
    </location>
    <ligand>
        <name>thiamine diphosphate</name>
        <dbReference type="ChEBI" id="CHEBI:58937"/>
    </ligand>
</feature>
<dbReference type="InterPro" id="IPR049557">
    <property type="entry name" value="Transketolase_CS"/>
</dbReference>
<dbReference type="GO" id="GO:0016114">
    <property type="term" value="P:terpenoid biosynthetic process"/>
    <property type="evidence" value="ECO:0007669"/>
    <property type="project" value="UniProtKB-UniRule"/>
</dbReference>
<dbReference type="SUPFAM" id="SSF52518">
    <property type="entry name" value="Thiamin diphosphate-binding fold (THDP-binding)"/>
    <property type="match status" value="2"/>
</dbReference>
<feature type="binding site" evidence="10">
    <location>
        <position position="73"/>
    </location>
    <ligand>
        <name>thiamine diphosphate</name>
        <dbReference type="ChEBI" id="CHEBI:58937"/>
    </ligand>
</feature>
<protein>
    <recommendedName>
        <fullName evidence="10">1-deoxy-D-xylulose-5-phosphate synthase</fullName>
        <ecNumber evidence="10">2.2.1.7</ecNumber>
    </recommendedName>
    <alternativeName>
        <fullName evidence="10">1-deoxyxylulose-5-phosphate synthase</fullName>
        <shortName evidence="10">DXP synthase</shortName>
        <shortName evidence="10">DXPS</shortName>
    </alternativeName>
</protein>
<proteinExistence type="inferred from homology"/>
<feature type="domain" description="Transketolase-like pyrimidine-binding" evidence="11">
    <location>
        <begin position="316"/>
        <end position="480"/>
    </location>
</feature>
<evidence type="ECO:0000256" key="5">
    <source>
        <dbReference type="ARBA" id="ARBA00022723"/>
    </source>
</evidence>
<feature type="binding site" evidence="10">
    <location>
        <position position="286"/>
    </location>
    <ligand>
        <name>thiamine diphosphate</name>
        <dbReference type="ChEBI" id="CHEBI:58937"/>
    </ligand>
</feature>
<dbReference type="GO" id="GO:0008661">
    <property type="term" value="F:1-deoxy-D-xylulose-5-phosphate synthase activity"/>
    <property type="evidence" value="ECO:0007669"/>
    <property type="project" value="UniProtKB-UniRule"/>
</dbReference>
<evidence type="ECO:0000256" key="8">
    <source>
        <dbReference type="ARBA" id="ARBA00023052"/>
    </source>
</evidence>
<evidence type="ECO:0000256" key="3">
    <source>
        <dbReference type="ARBA" id="ARBA00011738"/>
    </source>
</evidence>
<evidence type="ECO:0000313" key="12">
    <source>
        <dbReference type="EMBL" id="RZS34442.1"/>
    </source>
</evidence>
<dbReference type="OrthoDB" id="9803371at2"/>